<evidence type="ECO:0000256" key="4">
    <source>
        <dbReference type="ARBA" id="ARBA00023136"/>
    </source>
</evidence>
<keyword evidence="2 7" id="KW-0812">Transmembrane</keyword>
<dbReference type="Pfam" id="PF20684">
    <property type="entry name" value="Fung_rhodopsin"/>
    <property type="match status" value="1"/>
</dbReference>
<feature type="transmembrane region" description="Helical" evidence="7">
    <location>
        <begin position="213"/>
        <end position="235"/>
    </location>
</feature>
<feature type="transmembrane region" description="Helical" evidence="7">
    <location>
        <begin position="267"/>
        <end position="287"/>
    </location>
</feature>
<keyword evidence="10" id="KW-1185">Reference proteome</keyword>
<evidence type="ECO:0000256" key="2">
    <source>
        <dbReference type="ARBA" id="ARBA00022692"/>
    </source>
</evidence>
<feature type="transmembrane region" description="Helical" evidence="7">
    <location>
        <begin position="188"/>
        <end position="206"/>
    </location>
</feature>
<dbReference type="InterPro" id="IPR049326">
    <property type="entry name" value="Rhodopsin_dom_fungi"/>
</dbReference>
<proteinExistence type="inferred from homology"/>
<evidence type="ECO:0000256" key="1">
    <source>
        <dbReference type="ARBA" id="ARBA00004141"/>
    </source>
</evidence>
<feature type="transmembrane region" description="Helical" evidence="7">
    <location>
        <begin position="89"/>
        <end position="114"/>
    </location>
</feature>
<comment type="similarity">
    <text evidence="5">Belongs to the SAT4 family.</text>
</comment>
<evidence type="ECO:0000313" key="10">
    <source>
        <dbReference type="Proteomes" id="UP000800092"/>
    </source>
</evidence>
<reference evidence="9" key="1">
    <citation type="journal article" date="2020" name="Stud. Mycol.">
        <title>101 Dothideomycetes genomes: a test case for predicting lifestyles and emergence of pathogens.</title>
        <authorList>
            <person name="Haridas S."/>
            <person name="Albert R."/>
            <person name="Binder M."/>
            <person name="Bloem J."/>
            <person name="Labutti K."/>
            <person name="Salamov A."/>
            <person name="Andreopoulos B."/>
            <person name="Baker S."/>
            <person name="Barry K."/>
            <person name="Bills G."/>
            <person name="Bluhm B."/>
            <person name="Cannon C."/>
            <person name="Castanera R."/>
            <person name="Culley D."/>
            <person name="Daum C."/>
            <person name="Ezra D."/>
            <person name="Gonzalez J."/>
            <person name="Henrissat B."/>
            <person name="Kuo A."/>
            <person name="Liang C."/>
            <person name="Lipzen A."/>
            <person name="Lutzoni F."/>
            <person name="Magnuson J."/>
            <person name="Mondo S."/>
            <person name="Nolan M."/>
            <person name="Ohm R."/>
            <person name="Pangilinan J."/>
            <person name="Park H.-J."/>
            <person name="Ramirez L."/>
            <person name="Alfaro M."/>
            <person name="Sun H."/>
            <person name="Tritt A."/>
            <person name="Yoshinaga Y."/>
            <person name="Zwiers L.-H."/>
            <person name="Turgeon B."/>
            <person name="Goodwin S."/>
            <person name="Spatafora J."/>
            <person name="Crous P."/>
            <person name="Grigoriev I."/>
        </authorList>
    </citation>
    <scope>NUCLEOTIDE SEQUENCE</scope>
    <source>
        <strain evidence="9">Tuck. ex Michener</strain>
    </source>
</reference>
<feature type="transmembrane region" description="Helical" evidence="7">
    <location>
        <begin position="47"/>
        <end position="69"/>
    </location>
</feature>
<dbReference type="GO" id="GO:0016020">
    <property type="term" value="C:membrane"/>
    <property type="evidence" value="ECO:0007669"/>
    <property type="project" value="UniProtKB-SubCell"/>
</dbReference>
<comment type="subcellular location">
    <subcellularLocation>
        <location evidence="1">Membrane</location>
        <topology evidence="1">Multi-pass membrane protein</topology>
    </subcellularLocation>
</comment>
<feature type="transmembrane region" description="Helical" evidence="7">
    <location>
        <begin position="6"/>
        <end position="27"/>
    </location>
</feature>
<dbReference type="Proteomes" id="UP000800092">
    <property type="component" value="Unassembled WGS sequence"/>
</dbReference>
<organism evidence="9 10">
    <name type="scientific">Viridothelium virens</name>
    <name type="common">Speckled blister lichen</name>
    <name type="synonym">Trypethelium virens</name>
    <dbReference type="NCBI Taxonomy" id="1048519"/>
    <lineage>
        <taxon>Eukaryota</taxon>
        <taxon>Fungi</taxon>
        <taxon>Dikarya</taxon>
        <taxon>Ascomycota</taxon>
        <taxon>Pezizomycotina</taxon>
        <taxon>Dothideomycetes</taxon>
        <taxon>Dothideomycetes incertae sedis</taxon>
        <taxon>Trypetheliales</taxon>
        <taxon>Trypetheliaceae</taxon>
        <taxon>Viridothelium</taxon>
    </lineage>
</organism>
<keyword evidence="3 7" id="KW-1133">Transmembrane helix</keyword>
<dbReference type="OrthoDB" id="5393606at2759"/>
<keyword evidence="4 7" id="KW-0472">Membrane</keyword>
<evidence type="ECO:0000256" key="7">
    <source>
        <dbReference type="SAM" id="Phobius"/>
    </source>
</evidence>
<dbReference type="PANTHER" id="PTHR33048:SF134">
    <property type="entry name" value="INTEGRAL MEMBRANE PROTEIN"/>
    <property type="match status" value="1"/>
</dbReference>
<dbReference type="InterPro" id="IPR052337">
    <property type="entry name" value="SAT4-like"/>
</dbReference>
<evidence type="ECO:0000313" key="9">
    <source>
        <dbReference type="EMBL" id="KAF2230487.1"/>
    </source>
</evidence>
<dbReference type="PANTHER" id="PTHR33048">
    <property type="entry name" value="PTH11-LIKE INTEGRAL MEMBRANE PROTEIN (AFU_ORTHOLOGUE AFUA_5G11245)"/>
    <property type="match status" value="1"/>
</dbReference>
<gene>
    <name evidence="9" type="ORF">EV356DRAFT_579944</name>
</gene>
<accession>A0A6A6GXP7</accession>
<evidence type="ECO:0000256" key="3">
    <source>
        <dbReference type="ARBA" id="ARBA00022989"/>
    </source>
</evidence>
<feature type="transmembrane region" description="Helical" evidence="7">
    <location>
        <begin position="134"/>
        <end position="154"/>
    </location>
</feature>
<feature type="region of interest" description="Disordered" evidence="6">
    <location>
        <begin position="313"/>
        <end position="340"/>
    </location>
</feature>
<dbReference type="EMBL" id="ML991840">
    <property type="protein sequence ID" value="KAF2230487.1"/>
    <property type="molecule type" value="Genomic_DNA"/>
</dbReference>
<sequence>MGYYATPAACAFIGAFFPAIGLAAVVVRFHFRRTSKTGLGWDEWSCVLGWLFNLAFGLGLIIGVAKQVIGHQLMVSDAPNVQHRLNVFFQFVWFLTSFCYAALGFMKLSVLFLYRRIFANKNGGGNRTFDIINWTLFALVLLWSTIFSLSSFFMCGRRFSAIWGGAEALGEDCLDIRAENTFGCAFDVVGDVFIILLPLPMVLRLHMAVIQKVAVVATLLTGTLSLVCGILRLYINVRYNASYLKNGKPGNVLGVSSSDIIGTTTLLLFWSQIEIGVANIAICLPAMRPGRIITNKRSREFLDKIKTTLSTYLRGDNSNSRSRRSSIQKRAEPSHQPNVFHRSSNDELISGMNAAGISKTVGFDVQSVAGRYLPGTEADVVSRLELLQYPLPAIQKEHCPIESV</sequence>
<name>A0A6A6GXP7_VIRVR</name>
<protein>
    <recommendedName>
        <fullName evidence="8">Rhodopsin domain-containing protein</fullName>
    </recommendedName>
</protein>
<evidence type="ECO:0000256" key="5">
    <source>
        <dbReference type="ARBA" id="ARBA00038359"/>
    </source>
</evidence>
<evidence type="ECO:0000256" key="6">
    <source>
        <dbReference type="SAM" id="MobiDB-lite"/>
    </source>
</evidence>
<evidence type="ECO:0000259" key="8">
    <source>
        <dbReference type="Pfam" id="PF20684"/>
    </source>
</evidence>
<dbReference type="AlphaFoldDB" id="A0A6A6GXP7"/>
<feature type="domain" description="Rhodopsin" evidence="8">
    <location>
        <begin position="27"/>
        <end position="289"/>
    </location>
</feature>